<dbReference type="SUPFAM" id="SSF52266">
    <property type="entry name" value="SGNH hydrolase"/>
    <property type="match status" value="1"/>
</dbReference>
<feature type="chain" id="PRO_5045048306" evidence="3">
    <location>
        <begin position="27"/>
        <end position="543"/>
    </location>
</feature>
<dbReference type="PANTHER" id="PTHR22901:SF0">
    <property type="entry name" value="SIALATE O-ACETYLESTERASE"/>
    <property type="match status" value="1"/>
</dbReference>
<dbReference type="Proteomes" id="UP000703295">
    <property type="component" value="Unassembled WGS sequence"/>
</dbReference>
<organism evidence="6 7">
    <name type="scientific">Bacteroides mediterraneensis</name>
    <dbReference type="NCBI Taxonomy" id="1841856"/>
    <lineage>
        <taxon>Bacteria</taxon>
        <taxon>Pseudomonadati</taxon>
        <taxon>Bacteroidota</taxon>
        <taxon>Bacteroidia</taxon>
        <taxon>Bacteroidales</taxon>
        <taxon>Bacteroidaceae</taxon>
        <taxon>Bacteroides</taxon>
    </lineage>
</organism>
<dbReference type="InterPro" id="IPR013783">
    <property type="entry name" value="Ig-like_fold"/>
</dbReference>
<accession>A0ABS2EXB6</accession>
<dbReference type="PANTHER" id="PTHR22901">
    <property type="entry name" value="SIALATE O-ACETYLESTERASE"/>
    <property type="match status" value="1"/>
</dbReference>
<sequence length="543" mass="61645">MKTQTYFGRVLGALLLYACCSFGLSAKVTLPALVSDGMVLQREVSLKIWGTASPGEKVNLTFMKKQYHTVADEAGNWSIGLPALKAGGPYSMTVNDISVKDILVGDVFLCSGQSNMELTVNRVMDKYAQEITQYENSSIRYVKVPYAYDFSHPLNDLQAVKWQPMTQEYVQSFSALCYFFSKLLEEKTGVPVGIINSSWGGTPIEAWISEEGLKDFPAYVNQKTLYEDAALVDQIKKTEQLHQSAWNKQLYRSDAGLHGEIPWYAESYNDTDWEWVDMFSDNWALRNGRPLNGTHWFRKEFVVPDGWAGKDAVLRLGCMVDADSVYVNGHFVGSVSYQYPPRIYQVPAKYLKEGKNQLTVRLFSYGSCPSFVKEKLYKLLCGNQEINLEGRWKHKIGTVMPPSPSSTAFHYTPVGLYNGMIHPLQHYVFKGVVWYQGESNVDRWREYSSLLTAMIADWRALFQNKNLPFYVVELADFLAPEDPGRAAWAELRKQQAKAAQENMHVTLIKNSDTGEWNDIHPLDKKTPATRLVNAVIQNEKQNK</sequence>
<feature type="domain" description="Glycosyl hydrolases family 2 sugar binding" evidence="4">
    <location>
        <begin position="288"/>
        <end position="367"/>
    </location>
</feature>
<gene>
    <name evidence="6" type="ORF">H6A31_09780</name>
</gene>
<comment type="caution">
    <text evidence="6">The sequence shown here is derived from an EMBL/GenBank/DDBJ whole genome shotgun (WGS) entry which is preliminary data.</text>
</comment>
<evidence type="ECO:0000313" key="7">
    <source>
        <dbReference type="Proteomes" id="UP000703295"/>
    </source>
</evidence>
<dbReference type="Pfam" id="PF03629">
    <property type="entry name" value="SASA"/>
    <property type="match status" value="2"/>
</dbReference>
<comment type="similarity">
    <text evidence="1">Belongs to the glycosyl hydrolase 2 family.</text>
</comment>
<proteinExistence type="inferred from homology"/>
<dbReference type="InterPro" id="IPR005181">
    <property type="entry name" value="SASA"/>
</dbReference>
<evidence type="ECO:0000313" key="6">
    <source>
        <dbReference type="EMBL" id="MBM6758963.1"/>
    </source>
</evidence>
<dbReference type="Gene3D" id="2.60.40.10">
    <property type="entry name" value="Immunoglobulins"/>
    <property type="match status" value="1"/>
</dbReference>
<dbReference type="InterPro" id="IPR006104">
    <property type="entry name" value="Glyco_hydro_2_N"/>
</dbReference>
<dbReference type="RefSeq" id="WP_204476136.1">
    <property type="nucleotide sequence ID" value="NZ_JACJJW010000025.1"/>
</dbReference>
<dbReference type="EMBL" id="JACJJW010000025">
    <property type="protein sequence ID" value="MBM6758963.1"/>
    <property type="molecule type" value="Genomic_DNA"/>
</dbReference>
<evidence type="ECO:0000259" key="4">
    <source>
        <dbReference type="Pfam" id="PF02837"/>
    </source>
</evidence>
<dbReference type="InterPro" id="IPR039329">
    <property type="entry name" value="SIAE"/>
</dbReference>
<keyword evidence="2" id="KW-0378">Hydrolase</keyword>
<dbReference type="Pfam" id="PF02837">
    <property type="entry name" value="Glyco_hydro_2_N"/>
    <property type="match status" value="1"/>
</dbReference>
<evidence type="ECO:0000256" key="3">
    <source>
        <dbReference type="SAM" id="SignalP"/>
    </source>
</evidence>
<feature type="domain" description="Sialate O-acetylesterase" evidence="5">
    <location>
        <begin position="415"/>
        <end position="516"/>
    </location>
</feature>
<dbReference type="InterPro" id="IPR036514">
    <property type="entry name" value="SGNH_hydro_sf"/>
</dbReference>
<evidence type="ECO:0000256" key="2">
    <source>
        <dbReference type="ARBA" id="ARBA00022801"/>
    </source>
</evidence>
<dbReference type="InterPro" id="IPR008979">
    <property type="entry name" value="Galactose-bd-like_sf"/>
</dbReference>
<dbReference type="Gene3D" id="3.40.50.1110">
    <property type="entry name" value="SGNH hydrolase"/>
    <property type="match status" value="2"/>
</dbReference>
<protein>
    <submittedName>
        <fullName evidence="6">Sialate O-acetylesterase</fullName>
    </submittedName>
</protein>
<feature type="domain" description="Sialate O-acetylesterase" evidence="5">
    <location>
        <begin position="105"/>
        <end position="228"/>
    </location>
</feature>
<reference evidence="6 7" key="1">
    <citation type="journal article" date="2021" name="Sci. Rep.">
        <title>The distribution of antibiotic resistance genes in chicken gut microbiota commensals.</title>
        <authorList>
            <person name="Juricova H."/>
            <person name="Matiasovicova J."/>
            <person name="Kubasova T."/>
            <person name="Cejkova D."/>
            <person name="Rychlik I."/>
        </authorList>
    </citation>
    <scope>NUCLEOTIDE SEQUENCE [LARGE SCALE GENOMIC DNA]</scope>
    <source>
        <strain evidence="6 7">An801</strain>
    </source>
</reference>
<keyword evidence="3" id="KW-0732">Signal</keyword>
<name>A0ABS2EXB6_9BACE</name>
<evidence type="ECO:0000259" key="5">
    <source>
        <dbReference type="Pfam" id="PF03629"/>
    </source>
</evidence>
<feature type="signal peptide" evidence="3">
    <location>
        <begin position="1"/>
        <end position="26"/>
    </location>
</feature>
<keyword evidence="7" id="KW-1185">Reference proteome</keyword>
<evidence type="ECO:0000256" key="1">
    <source>
        <dbReference type="ARBA" id="ARBA00007401"/>
    </source>
</evidence>
<dbReference type="SUPFAM" id="SSF49785">
    <property type="entry name" value="Galactose-binding domain-like"/>
    <property type="match status" value="1"/>
</dbReference>